<proteinExistence type="predicted"/>
<dbReference type="EMBL" id="PXYG01000001">
    <property type="protein sequence ID" value="PSJ47757.1"/>
    <property type="molecule type" value="Genomic_DNA"/>
</dbReference>
<dbReference type="OrthoDB" id="6876592at2"/>
<sequence>MKGRIEFYQPALRPDRDRPTLAFALRGAGVMVLLWLLACAYAGVNSVWQAEQNRQLRAAADSGQADIARLQQSLALLNQSRDDGRQQRLEQDIRARQRLLGVLSQEELVSYAGTLTELASIPWRDVALQGLTLDGQRMVIRGQASQRAAVPAWIQGFGPGGGLRGRTFSELSIQQQQPGLWLFTLQSEGLTP</sequence>
<protein>
    <submittedName>
        <fullName evidence="2">Fimbrial assembly protein</fullName>
    </submittedName>
</protein>
<feature type="transmembrane region" description="Helical" evidence="1">
    <location>
        <begin position="21"/>
        <end position="44"/>
    </location>
</feature>
<keyword evidence="1" id="KW-0812">Transmembrane</keyword>
<evidence type="ECO:0000313" key="3">
    <source>
        <dbReference type="Proteomes" id="UP000240243"/>
    </source>
</evidence>
<reference evidence="2 3" key="1">
    <citation type="submission" date="2018-03" db="EMBL/GenBank/DDBJ databases">
        <title>The draft genome of Zobellella sp. 59N8.</title>
        <authorList>
            <person name="Liu L."/>
            <person name="Li L."/>
            <person name="Zhang X."/>
            <person name="Liang L."/>
            <person name="Wang T."/>
        </authorList>
    </citation>
    <scope>NUCLEOTIDE SEQUENCE [LARGE SCALE GENOMIC DNA]</scope>
    <source>
        <strain evidence="2 3">59N8</strain>
    </source>
</reference>
<dbReference type="Proteomes" id="UP000240243">
    <property type="component" value="Unassembled WGS sequence"/>
</dbReference>
<accession>A0A2P7RBZ8</accession>
<comment type="caution">
    <text evidence="2">The sequence shown here is derived from an EMBL/GenBank/DDBJ whole genome shotgun (WGS) entry which is preliminary data.</text>
</comment>
<evidence type="ECO:0000313" key="2">
    <source>
        <dbReference type="EMBL" id="PSJ47757.1"/>
    </source>
</evidence>
<keyword evidence="1" id="KW-1133">Transmembrane helix</keyword>
<organism evidence="2 3">
    <name type="scientific">Zobellella endophytica</name>
    <dbReference type="NCBI Taxonomy" id="2116700"/>
    <lineage>
        <taxon>Bacteria</taxon>
        <taxon>Pseudomonadati</taxon>
        <taxon>Pseudomonadota</taxon>
        <taxon>Gammaproteobacteria</taxon>
        <taxon>Aeromonadales</taxon>
        <taxon>Aeromonadaceae</taxon>
        <taxon>Zobellella</taxon>
    </lineage>
</organism>
<evidence type="ECO:0000256" key="1">
    <source>
        <dbReference type="SAM" id="Phobius"/>
    </source>
</evidence>
<gene>
    <name evidence="2" type="ORF">C7H85_02750</name>
</gene>
<dbReference type="RefSeq" id="WP_106728169.1">
    <property type="nucleotide sequence ID" value="NZ_PXYG01000001.1"/>
</dbReference>
<keyword evidence="1" id="KW-0472">Membrane</keyword>
<dbReference type="AlphaFoldDB" id="A0A2P7RBZ8"/>
<name>A0A2P7RBZ8_9GAMM</name>
<keyword evidence="3" id="KW-1185">Reference proteome</keyword>